<reference evidence="1 2" key="2">
    <citation type="journal article" date="2022" name="Mol. Ecol. Resour.">
        <title>The genomes of chicory, endive, great burdock and yacon provide insights into Asteraceae paleo-polyploidization history and plant inulin production.</title>
        <authorList>
            <person name="Fan W."/>
            <person name="Wang S."/>
            <person name="Wang H."/>
            <person name="Wang A."/>
            <person name="Jiang F."/>
            <person name="Liu H."/>
            <person name="Zhao H."/>
            <person name="Xu D."/>
            <person name="Zhang Y."/>
        </authorList>
    </citation>
    <scope>NUCLEOTIDE SEQUENCE [LARGE SCALE GENOMIC DNA]</scope>
    <source>
        <strain evidence="2">cv. Yunnan</strain>
        <tissue evidence="1">Leaves</tissue>
    </source>
</reference>
<keyword evidence="2" id="KW-1185">Reference proteome</keyword>
<sequence length="196" mass="23084">MVVHSCTDRTYYNSYSLLYCNRIMAEQPKSKNKRPRKRVNNAPPIPELEPIPQESAAEGDLEPELYIPLHNHRWLHFIMGSKWLHFIMGRLFADEDLREDDYQLGWSFLTKSTLENSRTECGTVGGGERITYIVERVGCSPRTLRTLSYSRVRLYRTRSRMFSHWPLIRTLWLPRTGLCSLHYLLIHSTSNLRQLD</sequence>
<organism evidence="1 2">
    <name type="scientific">Smallanthus sonchifolius</name>
    <dbReference type="NCBI Taxonomy" id="185202"/>
    <lineage>
        <taxon>Eukaryota</taxon>
        <taxon>Viridiplantae</taxon>
        <taxon>Streptophyta</taxon>
        <taxon>Embryophyta</taxon>
        <taxon>Tracheophyta</taxon>
        <taxon>Spermatophyta</taxon>
        <taxon>Magnoliopsida</taxon>
        <taxon>eudicotyledons</taxon>
        <taxon>Gunneridae</taxon>
        <taxon>Pentapetalae</taxon>
        <taxon>asterids</taxon>
        <taxon>campanulids</taxon>
        <taxon>Asterales</taxon>
        <taxon>Asteraceae</taxon>
        <taxon>Asteroideae</taxon>
        <taxon>Heliantheae alliance</taxon>
        <taxon>Millerieae</taxon>
        <taxon>Smallanthus</taxon>
    </lineage>
</organism>
<accession>A0ACB9JWQ6</accession>
<reference evidence="2" key="1">
    <citation type="journal article" date="2022" name="Mol. Ecol. Resour.">
        <title>The genomes of chicory, endive, great burdock and yacon provide insights into Asteraceae palaeo-polyploidization history and plant inulin production.</title>
        <authorList>
            <person name="Fan W."/>
            <person name="Wang S."/>
            <person name="Wang H."/>
            <person name="Wang A."/>
            <person name="Jiang F."/>
            <person name="Liu H."/>
            <person name="Zhao H."/>
            <person name="Xu D."/>
            <person name="Zhang Y."/>
        </authorList>
    </citation>
    <scope>NUCLEOTIDE SEQUENCE [LARGE SCALE GENOMIC DNA]</scope>
    <source>
        <strain evidence="2">cv. Yunnan</strain>
    </source>
</reference>
<protein>
    <submittedName>
        <fullName evidence="1">Uncharacterized protein</fullName>
    </submittedName>
</protein>
<gene>
    <name evidence="1" type="ORF">L1987_05914</name>
</gene>
<name>A0ACB9JWQ6_9ASTR</name>
<proteinExistence type="predicted"/>
<dbReference type="Proteomes" id="UP001056120">
    <property type="component" value="Linkage Group LG02"/>
</dbReference>
<dbReference type="EMBL" id="CM042019">
    <property type="protein sequence ID" value="KAI3824454.1"/>
    <property type="molecule type" value="Genomic_DNA"/>
</dbReference>
<comment type="caution">
    <text evidence="1">The sequence shown here is derived from an EMBL/GenBank/DDBJ whole genome shotgun (WGS) entry which is preliminary data.</text>
</comment>
<evidence type="ECO:0000313" key="2">
    <source>
        <dbReference type="Proteomes" id="UP001056120"/>
    </source>
</evidence>
<evidence type="ECO:0000313" key="1">
    <source>
        <dbReference type="EMBL" id="KAI3824454.1"/>
    </source>
</evidence>